<sequence length="39" mass="4700">MILIKRIFNETYEITNYDREIECDNFVIKEGYKSIKNVG</sequence>
<gene>
    <name evidence="1" type="ORF">SDC9_48815</name>
</gene>
<name>A0A644WFE6_9ZZZZ</name>
<evidence type="ECO:0000313" key="1">
    <source>
        <dbReference type="EMBL" id="MPM02566.1"/>
    </source>
</evidence>
<comment type="caution">
    <text evidence="1">The sequence shown here is derived from an EMBL/GenBank/DDBJ whole genome shotgun (WGS) entry which is preliminary data.</text>
</comment>
<dbReference type="AlphaFoldDB" id="A0A644WFE6"/>
<reference evidence="1" key="1">
    <citation type="submission" date="2019-08" db="EMBL/GenBank/DDBJ databases">
        <authorList>
            <person name="Kucharzyk K."/>
            <person name="Murdoch R.W."/>
            <person name="Higgins S."/>
            <person name="Loffler F."/>
        </authorList>
    </citation>
    <scope>NUCLEOTIDE SEQUENCE</scope>
</reference>
<dbReference type="EMBL" id="VSSQ01000878">
    <property type="protein sequence ID" value="MPM02566.1"/>
    <property type="molecule type" value="Genomic_DNA"/>
</dbReference>
<protein>
    <submittedName>
        <fullName evidence="1">Uncharacterized protein</fullName>
    </submittedName>
</protein>
<proteinExistence type="predicted"/>
<accession>A0A644WFE6</accession>
<organism evidence="1">
    <name type="scientific">bioreactor metagenome</name>
    <dbReference type="NCBI Taxonomy" id="1076179"/>
    <lineage>
        <taxon>unclassified sequences</taxon>
        <taxon>metagenomes</taxon>
        <taxon>ecological metagenomes</taxon>
    </lineage>
</organism>